<dbReference type="GO" id="GO:0016020">
    <property type="term" value="C:membrane"/>
    <property type="evidence" value="ECO:0007669"/>
    <property type="project" value="InterPro"/>
</dbReference>
<evidence type="ECO:0000313" key="2">
    <source>
        <dbReference type="EMBL" id="SHI72008.1"/>
    </source>
</evidence>
<dbReference type="Pfam" id="PF06580">
    <property type="entry name" value="His_kinase"/>
    <property type="match status" value="1"/>
</dbReference>
<protein>
    <submittedName>
        <fullName evidence="2">Histidine kinase</fullName>
    </submittedName>
</protein>
<evidence type="ECO:0000313" key="3">
    <source>
        <dbReference type="Proteomes" id="UP000184241"/>
    </source>
</evidence>
<accession>A0A1M6DG84</accession>
<keyword evidence="2" id="KW-0808">Transferase</keyword>
<dbReference type="InterPro" id="IPR010559">
    <property type="entry name" value="Sig_transdc_His_kin_internal"/>
</dbReference>
<proteinExistence type="predicted"/>
<feature type="domain" description="Signal transduction histidine kinase internal region" evidence="1">
    <location>
        <begin position="61"/>
        <end position="131"/>
    </location>
</feature>
<dbReference type="EMBL" id="FQXU01000018">
    <property type="protein sequence ID" value="SHI72008.1"/>
    <property type="molecule type" value="Genomic_DNA"/>
</dbReference>
<dbReference type="InterPro" id="IPR050640">
    <property type="entry name" value="Bact_2-comp_sensor_kinase"/>
</dbReference>
<dbReference type="PANTHER" id="PTHR34220">
    <property type="entry name" value="SENSOR HISTIDINE KINASE YPDA"/>
    <property type="match status" value="1"/>
</dbReference>
<dbReference type="AlphaFoldDB" id="A0A1M6DG84"/>
<reference evidence="2 3" key="1">
    <citation type="submission" date="2016-11" db="EMBL/GenBank/DDBJ databases">
        <authorList>
            <person name="Jaros S."/>
            <person name="Januszkiewicz K."/>
            <person name="Wedrychowicz H."/>
        </authorList>
    </citation>
    <scope>NUCLEOTIDE SEQUENCE [LARGE SCALE GENOMIC DNA]</scope>
    <source>
        <strain evidence="2 3">DSM 6191</strain>
    </source>
</reference>
<evidence type="ECO:0000259" key="1">
    <source>
        <dbReference type="Pfam" id="PF06580"/>
    </source>
</evidence>
<dbReference type="PANTHER" id="PTHR34220:SF7">
    <property type="entry name" value="SENSOR HISTIDINE KINASE YPDA"/>
    <property type="match status" value="1"/>
</dbReference>
<name>A0A1M6DG84_9CLOT</name>
<keyword evidence="2" id="KW-0418">Kinase</keyword>
<sequence length="232" mass="26732">MGKKKLIIITLIILQIILIKVFPQYWLIFISICVPMFVKILNDFESEVVSKNSIKVNKSNNLDTHFLFNAISTIMYYCRTDGNKARELLLALGDYLRYYLSQSEDDTKLSNEFKVLKGYLKIQESRFGEKIDYEIKSLEDDFLIKKGFLIEITYIALKEGLLKSKVGGKITVESKVDKKDLIIILIHDGDIAKYIDEYKNTYGEKFGYKLDGISKDGDKTELSLKIPINNVL</sequence>
<gene>
    <name evidence="2" type="ORF">SAMN02745941_04243</name>
</gene>
<dbReference type="RefSeq" id="WP_083553615.1">
    <property type="nucleotide sequence ID" value="NZ_FQXU01000018.1"/>
</dbReference>
<dbReference type="Proteomes" id="UP000184241">
    <property type="component" value="Unassembled WGS sequence"/>
</dbReference>
<dbReference type="GO" id="GO:0000155">
    <property type="term" value="F:phosphorelay sensor kinase activity"/>
    <property type="evidence" value="ECO:0007669"/>
    <property type="project" value="InterPro"/>
</dbReference>
<organism evidence="2 3">
    <name type="scientific">Clostridium intestinale DSM 6191</name>
    <dbReference type="NCBI Taxonomy" id="1121320"/>
    <lineage>
        <taxon>Bacteria</taxon>
        <taxon>Bacillati</taxon>
        <taxon>Bacillota</taxon>
        <taxon>Clostridia</taxon>
        <taxon>Eubacteriales</taxon>
        <taxon>Clostridiaceae</taxon>
        <taxon>Clostridium</taxon>
    </lineage>
</organism>